<reference evidence="2 3" key="1">
    <citation type="submission" date="2015-07" db="EMBL/GenBank/DDBJ databases">
        <title>Comparative genomics of the Sigatoka disease complex on banana suggests a link between parallel evolutionary changes in Pseudocercospora fijiensis and Pseudocercospora eumusae and increased virulence on the banana host.</title>
        <authorList>
            <person name="Chang T.-C."/>
            <person name="Salvucci A."/>
            <person name="Crous P.W."/>
            <person name="Stergiopoulos I."/>
        </authorList>
    </citation>
    <scope>NUCLEOTIDE SEQUENCE [LARGE SCALE GENOMIC DNA]</scope>
    <source>
        <strain evidence="2 3">CBS 114824</strain>
    </source>
</reference>
<feature type="compositionally biased region" description="Polar residues" evidence="1">
    <location>
        <begin position="9"/>
        <end position="36"/>
    </location>
</feature>
<sequence length="116" mass="12637">MSQKEAVKNDSTPSPAPQNNTRDSSNSLHTGSQQQTPKKKIAETRNDFTPNRNKTRAVSDTTPLQSQVRGTDTTTPASNSRKPNTRRAQADVTTPSSTPDAPRRKASPAKPRGLRQ</sequence>
<evidence type="ECO:0000256" key="1">
    <source>
        <dbReference type="SAM" id="MobiDB-lite"/>
    </source>
</evidence>
<organism evidence="2 3">
    <name type="scientific">Pseudocercospora eumusae</name>
    <dbReference type="NCBI Taxonomy" id="321146"/>
    <lineage>
        <taxon>Eukaryota</taxon>
        <taxon>Fungi</taxon>
        <taxon>Dikarya</taxon>
        <taxon>Ascomycota</taxon>
        <taxon>Pezizomycotina</taxon>
        <taxon>Dothideomycetes</taxon>
        <taxon>Dothideomycetidae</taxon>
        <taxon>Mycosphaerellales</taxon>
        <taxon>Mycosphaerellaceae</taxon>
        <taxon>Pseudocercospora</taxon>
    </lineage>
</organism>
<protein>
    <submittedName>
        <fullName evidence="2">Uncharacterized protein</fullName>
    </submittedName>
</protein>
<feature type="region of interest" description="Disordered" evidence="1">
    <location>
        <begin position="1"/>
        <end position="116"/>
    </location>
</feature>
<dbReference type="AlphaFoldDB" id="A0A139H6G8"/>
<comment type="caution">
    <text evidence="2">The sequence shown here is derived from an EMBL/GenBank/DDBJ whole genome shotgun (WGS) entry which is preliminary data.</text>
</comment>
<dbReference type="Proteomes" id="UP000070133">
    <property type="component" value="Unassembled WGS sequence"/>
</dbReference>
<evidence type="ECO:0000313" key="2">
    <source>
        <dbReference type="EMBL" id="KXS98073.1"/>
    </source>
</evidence>
<feature type="compositionally biased region" description="Polar residues" evidence="1">
    <location>
        <begin position="47"/>
        <end position="82"/>
    </location>
</feature>
<keyword evidence="3" id="KW-1185">Reference proteome</keyword>
<feature type="compositionally biased region" description="Basic residues" evidence="1">
    <location>
        <begin position="104"/>
        <end position="116"/>
    </location>
</feature>
<accession>A0A139H6G8</accession>
<dbReference type="EMBL" id="LFZN01000123">
    <property type="protein sequence ID" value="KXS98073.1"/>
    <property type="molecule type" value="Genomic_DNA"/>
</dbReference>
<proteinExistence type="predicted"/>
<name>A0A139H6G8_9PEZI</name>
<gene>
    <name evidence="2" type="ORF">AC578_1464</name>
</gene>
<evidence type="ECO:0000313" key="3">
    <source>
        <dbReference type="Proteomes" id="UP000070133"/>
    </source>
</evidence>